<dbReference type="Gene3D" id="2.60.120.290">
    <property type="entry name" value="Spermadhesin, CUB domain"/>
    <property type="match status" value="1"/>
</dbReference>
<keyword evidence="4" id="KW-0732">Signal</keyword>
<evidence type="ECO:0000313" key="6">
    <source>
        <dbReference type="EMBL" id="CAC5399735.1"/>
    </source>
</evidence>
<feature type="chain" id="PRO_5027042773" evidence="4">
    <location>
        <begin position="21"/>
        <end position="204"/>
    </location>
</feature>
<dbReference type="InterPro" id="IPR035914">
    <property type="entry name" value="Sperma_CUB_dom_sf"/>
</dbReference>
<keyword evidence="3" id="KW-0175">Coiled coil</keyword>
<evidence type="ECO:0000256" key="3">
    <source>
        <dbReference type="SAM" id="Coils"/>
    </source>
</evidence>
<gene>
    <name evidence="6" type="ORF">MCOR_33974</name>
</gene>
<proteinExistence type="predicted"/>
<dbReference type="AlphaFoldDB" id="A0A6J8CV71"/>
<dbReference type="PROSITE" id="PS01180">
    <property type="entry name" value="CUB"/>
    <property type="match status" value="1"/>
</dbReference>
<dbReference type="OrthoDB" id="6345439at2759"/>
<feature type="signal peptide" evidence="4">
    <location>
        <begin position="1"/>
        <end position="20"/>
    </location>
</feature>
<keyword evidence="1" id="KW-1015">Disulfide bond</keyword>
<dbReference type="EMBL" id="CACVKT020006065">
    <property type="protein sequence ID" value="CAC5399735.1"/>
    <property type="molecule type" value="Genomic_DNA"/>
</dbReference>
<evidence type="ECO:0000256" key="4">
    <source>
        <dbReference type="SAM" id="SignalP"/>
    </source>
</evidence>
<dbReference type="InterPro" id="IPR000859">
    <property type="entry name" value="CUB_dom"/>
</dbReference>
<evidence type="ECO:0000256" key="1">
    <source>
        <dbReference type="ARBA" id="ARBA00023157"/>
    </source>
</evidence>
<evidence type="ECO:0000256" key="2">
    <source>
        <dbReference type="PROSITE-ProRule" id="PRU00059"/>
    </source>
</evidence>
<dbReference type="CDD" id="cd00041">
    <property type="entry name" value="CUB"/>
    <property type="match status" value="1"/>
</dbReference>
<name>A0A6J8CV71_MYTCO</name>
<evidence type="ECO:0000259" key="5">
    <source>
        <dbReference type="PROSITE" id="PS01180"/>
    </source>
</evidence>
<accession>A0A6J8CV71</accession>
<organism evidence="6 7">
    <name type="scientific">Mytilus coruscus</name>
    <name type="common">Sea mussel</name>
    <dbReference type="NCBI Taxonomy" id="42192"/>
    <lineage>
        <taxon>Eukaryota</taxon>
        <taxon>Metazoa</taxon>
        <taxon>Spiralia</taxon>
        <taxon>Lophotrochozoa</taxon>
        <taxon>Mollusca</taxon>
        <taxon>Bivalvia</taxon>
        <taxon>Autobranchia</taxon>
        <taxon>Pteriomorphia</taxon>
        <taxon>Mytilida</taxon>
        <taxon>Mytiloidea</taxon>
        <taxon>Mytilidae</taxon>
        <taxon>Mytilinae</taxon>
        <taxon>Mytilus</taxon>
    </lineage>
</organism>
<sequence length="204" mass="23905">MRLVLVIYFVSCYCTSNVSGVTTQSSENAVVKETNTIEEVNVMKDNYHELLKRVMNNENEIEDLKSREHYLKNELENTRRYMACQIEELNDFTREKYDNLNETKAALMTTMISFSESLKILNETIQELSHRLPEKLLCEENLTECSYTSDCFHETISSPGYPLEYSNYLAKNWSIDVGSGYRAKLQFTNFSTEFDYDFVKVCRF</sequence>
<dbReference type="Pfam" id="PF00431">
    <property type="entry name" value="CUB"/>
    <property type="match status" value="1"/>
</dbReference>
<keyword evidence="7" id="KW-1185">Reference proteome</keyword>
<reference evidence="6 7" key="1">
    <citation type="submission" date="2020-06" db="EMBL/GenBank/DDBJ databases">
        <authorList>
            <person name="Li R."/>
            <person name="Bekaert M."/>
        </authorList>
    </citation>
    <scope>NUCLEOTIDE SEQUENCE [LARGE SCALE GENOMIC DNA]</scope>
    <source>
        <strain evidence="7">wild</strain>
    </source>
</reference>
<evidence type="ECO:0000313" key="7">
    <source>
        <dbReference type="Proteomes" id="UP000507470"/>
    </source>
</evidence>
<dbReference type="Proteomes" id="UP000507470">
    <property type="component" value="Unassembled WGS sequence"/>
</dbReference>
<dbReference type="SUPFAM" id="SSF49854">
    <property type="entry name" value="Spermadhesin, CUB domain"/>
    <property type="match status" value="1"/>
</dbReference>
<feature type="coiled-coil region" evidence="3">
    <location>
        <begin position="47"/>
        <end position="74"/>
    </location>
</feature>
<protein>
    <submittedName>
        <fullName evidence="6">CSMD</fullName>
    </submittedName>
</protein>
<feature type="domain" description="CUB" evidence="5">
    <location>
        <begin position="138"/>
        <end position="204"/>
    </location>
</feature>
<comment type="caution">
    <text evidence="2">Lacks conserved residue(s) required for the propagation of feature annotation.</text>
</comment>